<dbReference type="AlphaFoldDB" id="A0A0M0J4E3"/>
<name>A0A0M0J4E3_9EUKA</name>
<evidence type="ECO:0000313" key="2">
    <source>
        <dbReference type="Proteomes" id="UP000037460"/>
    </source>
</evidence>
<reference evidence="2" key="1">
    <citation type="journal article" date="2015" name="PLoS Genet.">
        <title>Genome Sequence and Transcriptome Analyses of Chrysochromulina tobin: Metabolic Tools for Enhanced Algal Fitness in the Prominent Order Prymnesiales (Haptophyceae).</title>
        <authorList>
            <person name="Hovde B.T."/>
            <person name="Deodato C.R."/>
            <person name="Hunsperger H.M."/>
            <person name="Ryken S.A."/>
            <person name="Yost W."/>
            <person name="Jha R.K."/>
            <person name="Patterson J."/>
            <person name="Monnat R.J. Jr."/>
            <person name="Barlow S.B."/>
            <person name="Starkenburg S.R."/>
            <person name="Cattolico R.A."/>
        </authorList>
    </citation>
    <scope>NUCLEOTIDE SEQUENCE</scope>
    <source>
        <strain evidence="2">CCMP291</strain>
    </source>
</reference>
<gene>
    <name evidence="1" type="ORF">Ctob_007748</name>
</gene>
<dbReference type="EMBL" id="JWZX01003362">
    <property type="protein sequence ID" value="KOO21446.1"/>
    <property type="molecule type" value="Genomic_DNA"/>
</dbReference>
<sequence length="230" mass="25326">MGTSAGFFGITYQGATNGLASVTLSIFNCDHPDDVAWCKHVFDYSTNNSGFLTKAKVPDFLRLFYRNRPQGNTLSGTYLYSYPENEKEFIDALFGKDGQLTFATLIEALKEAQGRFAEPAAPLEYGSAAVLRNDKTKHTRCVLNPQQRFRKPIATSQEVGWELYKEVKPELVASFNDTGGPGTPFRLRTSATTQFADAIEKITWGRSIGGEFSAYATRKLVAFGGQGMGV</sequence>
<accession>A0A0M0J4E3</accession>
<evidence type="ECO:0000313" key="1">
    <source>
        <dbReference type="EMBL" id="KOO21446.1"/>
    </source>
</evidence>
<dbReference type="Proteomes" id="UP000037460">
    <property type="component" value="Unassembled WGS sequence"/>
</dbReference>
<proteinExistence type="predicted"/>
<organism evidence="1 2">
    <name type="scientific">Chrysochromulina tobinii</name>
    <dbReference type="NCBI Taxonomy" id="1460289"/>
    <lineage>
        <taxon>Eukaryota</taxon>
        <taxon>Haptista</taxon>
        <taxon>Haptophyta</taxon>
        <taxon>Prymnesiophyceae</taxon>
        <taxon>Prymnesiales</taxon>
        <taxon>Chrysochromulinaceae</taxon>
        <taxon>Chrysochromulina</taxon>
    </lineage>
</organism>
<dbReference type="OrthoDB" id="308383at2759"/>
<protein>
    <submittedName>
        <fullName evidence="1">Uncharacterized protein</fullName>
    </submittedName>
</protein>
<keyword evidence="2" id="KW-1185">Reference proteome</keyword>
<comment type="caution">
    <text evidence="1">The sequence shown here is derived from an EMBL/GenBank/DDBJ whole genome shotgun (WGS) entry which is preliminary data.</text>
</comment>